<gene>
    <name evidence="5" type="ORF">EFL26_07385</name>
</gene>
<evidence type="ECO:0000256" key="1">
    <source>
        <dbReference type="ARBA" id="ARBA00022679"/>
    </source>
</evidence>
<dbReference type="InterPro" id="IPR016181">
    <property type="entry name" value="Acyl_CoA_acyltransferase"/>
</dbReference>
<dbReference type="SMART" id="SM00830">
    <property type="entry name" value="CM_2"/>
    <property type="match status" value="1"/>
</dbReference>
<dbReference type="RefSeq" id="WP_123222225.1">
    <property type="nucleotide sequence ID" value="NZ_RJSF01000019.1"/>
</dbReference>
<evidence type="ECO:0000259" key="3">
    <source>
        <dbReference type="PROSITE" id="PS51168"/>
    </source>
</evidence>
<dbReference type="OrthoDB" id="9805924at2"/>
<dbReference type="CDD" id="cd04301">
    <property type="entry name" value="NAT_SF"/>
    <property type="match status" value="1"/>
</dbReference>
<dbReference type="EMBL" id="RJSF01000019">
    <property type="protein sequence ID" value="RNM15971.1"/>
    <property type="molecule type" value="Genomic_DNA"/>
</dbReference>
<keyword evidence="1 5" id="KW-0808">Transferase</keyword>
<dbReference type="InterPro" id="IPR036979">
    <property type="entry name" value="CM_dom_sf"/>
</dbReference>
<dbReference type="PROSITE" id="PS51168">
    <property type="entry name" value="CHORISMATE_MUT_2"/>
    <property type="match status" value="1"/>
</dbReference>
<comment type="caution">
    <text evidence="5">The sequence shown here is derived from an EMBL/GenBank/DDBJ whole genome shotgun (WGS) entry which is preliminary data.</text>
</comment>
<keyword evidence="6" id="KW-1185">Reference proteome</keyword>
<dbReference type="InterPro" id="IPR002701">
    <property type="entry name" value="CM_II_prokaryot"/>
</dbReference>
<accession>A0A3N0GU92</accession>
<dbReference type="AlphaFoldDB" id="A0A3N0GU92"/>
<reference evidence="5 6" key="1">
    <citation type="submission" date="2018-11" db="EMBL/GenBank/DDBJ databases">
        <authorList>
            <person name="Li F."/>
        </authorList>
    </citation>
    <scope>NUCLEOTIDE SEQUENCE [LARGE SCALE GENOMIC DNA]</scope>
    <source>
        <strain evidence="5 6">Gsoil 818</strain>
    </source>
</reference>
<dbReference type="GO" id="GO:0004106">
    <property type="term" value="F:chorismate mutase activity"/>
    <property type="evidence" value="ECO:0007669"/>
    <property type="project" value="InterPro"/>
</dbReference>
<feature type="domain" description="N-acetyltransferase" evidence="4">
    <location>
        <begin position="7"/>
        <end position="152"/>
    </location>
</feature>
<dbReference type="GO" id="GO:0046417">
    <property type="term" value="P:chorismate metabolic process"/>
    <property type="evidence" value="ECO:0007669"/>
    <property type="project" value="InterPro"/>
</dbReference>
<organism evidence="5 6">
    <name type="scientific">Nocardioides pocheonensis</name>
    <dbReference type="NCBI Taxonomy" id="661485"/>
    <lineage>
        <taxon>Bacteria</taxon>
        <taxon>Bacillati</taxon>
        <taxon>Actinomycetota</taxon>
        <taxon>Actinomycetes</taxon>
        <taxon>Propionibacteriales</taxon>
        <taxon>Nocardioidaceae</taxon>
        <taxon>Nocardioides</taxon>
    </lineage>
</organism>
<dbReference type="InterPro" id="IPR000182">
    <property type="entry name" value="GNAT_dom"/>
</dbReference>
<sequence>MSTDVDLVLRPATSDDAEELTELYLATRRAAEPAMPPQQHTPESVLAFMTGVIADKEVWIAEADQLVGFATLDEAFLDALYVGPEHQGLGIGTALLDLVKARRPGGFGLWVFASNAAARGFYHRHGLVELEHTDGSGNQERSPDVRMAWPGDDPIGFLRREIDHVDDELALLLARRFALTTAVQGFKHQPGREGRDPDRERQIAERMAAHAPGLGAEAIGRIMDVVIGESLEAYESGPRA</sequence>
<dbReference type="InterPro" id="IPR050832">
    <property type="entry name" value="Bact_Acetyltransf"/>
</dbReference>
<dbReference type="SUPFAM" id="SSF48600">
    <property type="entry name" value="Chorismate mutase II"/>
    <property type="match status" value="1"/>
</dbReference>
<evidence type="ECO:0000259" key="4">
    <source>
        <dbReference type="PROSITE" id="PS51186"/>
    </source>
</evidence>
<dbReference type="InterPro" id="IPR036263">
    <property type="entry name" value="Chorismate_II_sf"/>
</dbReference>
<dbReference type="PROSITE" id="PS51186">
    <property type="entry name" value="GNAT"/>
    <property type="match status" value="1"/>
</dbReference>
<protein>
    <submittedName>
        <fullName evidence="5">GNAT family N-acetyltransferase</fullName>
    </submittedName>
</protein>
<dbReference type="Proteomes" id="UP000279994">
    <property type="component" value="Unassembled WGS sequence"/>
</dbReference>
<dbReference type="Gene3D" id="1.20.59.10">
    <property type="entry name" value="Chorismate mutase"/>
    <property type="match status" value="1"/>
</dbReference>
<feature type="domain" description="Chorismate mutase" evidence="3">
    <location>
        <begin position="149"/>
        <end position="238"/>
    </location>
</feature>
<dbReference type="Pfam" id="PF13508">
    <property type="entry name" value="Acetyltransf_7"/>
    <property type="match status" value="1"/>
</dbReference>
<dbReference type="PANTHER" id="PTHR43877">
    <property type="entry name" value="AMINOALKYLPHOSPHONATE N-ACETYLTRANSFERASE-RELATED-RELATED"/>
    <property type="match status" value="1"/>
</dbReference>
<dbReference type="SUPFAM" id="SSF55729">
    <property type="entry name" value="Acyl-CoA N-acyltransferases (Nat)"/>
    <property type="match status" value="1"/>
</dbReference>
<evidence type="ECO:0000256" key="2">
    <source>
        <dbReference type="ARBA" id="ARBA00023315"/>
    </source>
</evidence>
<dbReference type="Gene3D" id="3.40.630.30">
    <property type="match status" value="1"/>
</dbReference>
<evidence type="ECO:0000313" key="5">
    <source>
        <dbReference type="EMBL" id="RNM15971.1"/>
    </source>
</evidence>
<dbReference type="Pfam" id="PF01817">
    <property type="entry name" value="CM_2"/>
    <property type="match status" value="1"/>
</dbReference>
<name>A0A3N0GU92_9ACTN</name>
<dbReference type="GO" id="GO:0016747">
    <property type="term" value="F:acyltransferase activity, transferring groups other than amino-acyl groups"/>
    <property type="evidence" value="ECO:0007669"/>
    <property type="project" value="InterPro"/>
</dbReference>
<evidence type="ECO:0000313" key="6">
    <source>
        <dbReference type="Proteomes" id="UP000279994"/>
    </source>
</evidence>
<proteinExistence type="predicted"/>
<keyword evidence="2" id="KW-0012">Acyltransferase</keyword>